<reference evidence="17" key="1">
    <citation type="submission" date="2021-01" db="EMBL/GenBank/DDBJ databases">
        <title>Modified the classification status of verrucomicrobia.</title>
        <authorList>
            <person name="Feng X."/>
        </authorList>
    </citation>
    <scope>NUCLEOTIDE SEQUENCE</scope>
    <source>
        <strain evidence="17">JCM 18052</strain>
    </source>
</reference>
<feature type="compositionally biased region" description="Basic and acidic residues" evidence="14">
    <location>
        <begin position="585"/>
        <end position="604"/>
    </location>
</feature>
<dbReference type="EMBL" id="JAENIK010000010">
    <property type="protein sequence ID" value="MBK1815812.1"/>
    <property type="molecule type" value="Genomic_DNA"/>
</dbReference>
<comment type="subcellular location">
    <subcellularLocation>
        <location evidence="1">Cell inner membrane</location>
        <topology evidence="1">Multi-pass membrane protein</topology>
    </subcellularLocation>
    <subcellularLocation>
        <location evidence="13">Cell membrane</location>
        <topology evidence="13">Multi-pass membrane protein</topology>
    </subcellularLocation>
</comment>
<name>A0A934V766_9BACT</name>
<keyword evidence="10 13" id="KW-0143">Chaperone</keyword>
<dbReference type="GO" id="GO:0051205">
    <property type="term" value="P:protein insertion into membrane"/>
    <property type="evidence" value="ECO:0007669"/>
    <property type="project" value="TreeGrafter"/>
</dbReference>
<dbReference type="InterPro" id="IPR001708">
    <property type="entry name" value="YidC/ALB3/OXA1/COX18"/>
</dbReference>
<dbReference type="CDD" id="cd19961">
    <property type="entry name" value="EcYidC-like_peri"/>
    <property type="match status" value="1"/>
</dbReference>
<dbReference type="NCBIfam" id="TIGR03592">
    <property type="entry name" value="yidC_oxa1_cterm"/>
    <property type="match status" value="1"/>
</dbReference>
<dbReference type="InterPro" id="IPR038221">
    <property type="entry name" value="YidC_periplasmic_sf"/>
</dbReference>
<evidence type="ECO:0000256" key="9">
    <source>
        <dbReference type="ARBA" id="ARBA00023136"/>
    </source>
</evidence>
<keyword evidence="6 13" id="KW-0812">Transmembrane</keyword>
<dbReference type="AlphaFoldDB" id="A0A934V766"/>
<dbReference type="CDD" id="cd20070">
    <property type="entry name" value="5TM_YidC_Alb3"/>
    <property type="match status" value="1"/>
</dbReference>
<keyword evidence="7 13" id="KW-0653">Protein transport</keyword>
<dbReference type="RefSeq" id="WP_200350774.1">
    <property type="nucleotide sequence ID" value="NZ_BAABHZ010000007.1"/>
</dbReference>
<dbReference type="Gene3D" id="2.70.98.90">
    <property type="match status" value="1"/>
</dbReference>
<evidence type="ECO:0000256" key="11">
    <source>
        <dbReference type="ARBA" id="ARBA00033245"/>
    </source>
</evidence>
<keyword evidence="18" id="KW-1185">Reference proteome</keyword>
<feature type="domain" description="Membrane insertase YidC/Oxa/ALB C-terminal" evidence="15">
    <location>
        <begin position="389"/>
        <end position="577"/>
    </location>
</feature>
<feature type="transmembrane region" description="Helical" evidence="13">
    <location>
        <begin position="387"/>
        <end position="408"/>
    </location>
</feature>
<evidence type="ECO:0000256" key="12">
    <source>
        <dbReference type="ARBA" id="ARBA00033342"/>
    </source>
</evidence>
<keyword evidence="5 13" id="KW-1003">Cell membrane</keyword>
<evidence type="ECO:0000313" key="18">
    <source>
        <dbReference type="Proteomes" id="UP000600139"/>
    </source>
</evidence>
<accession>A0A934V766</accession>
<dbReference type="InterPro" id="IPR028053">
    <property type="entry name" value="Membr_insert_YidC_N"/>
</dbReference>
<dbReference type="PANTHER" id="PTHR12428">
    <property type="entry name" value="OXA1"/>
    <property type="match status" value="1"/>
</dbReference>
<evidence type="ECO:0000259" key="16">
    <source>
        <dbReference type="Pfam" id="PF14849"/>
    </source>
</evidence>
<feature type="domain" description="Membrane insertase YidC N-terminal" evidence="16">
    <location>
        <begin position="74"/>
        <end position="369"/>
    </location>
</feature>
<sequence length="636" mass="70328">MYDRKTWVALILCGGLVAANLYYSSQNSAEQARKEAIAKALAPPAPGPNDIITTDAGLSVETPPPPTEEENIILENDEVVFTLTNIGGGIKHAEFKNQKKVGSKTELVRINNNAAGPIGGLAGAGEILENIPFAYKEEESEKGRKAVYIAKLPSGLIAKKTFSLIEPETDPKDPSKKIVKPGAPYLLNYQLNLENRAANAVNLNQWSIFLGEAAPLYQSETPDQTGFFWHTDGDMHFKAGTGFKGGMLWGAAQSIIKSDSTSPVEYAGVTDQFFTTVIRPKEPAVANVWGKPGEIRLTTDAKALTTVRGGLPLPSATLAPTEQKTLDYLIFVGPKHNRMLRQMDSHAAWGTGWGDVMQYGWFGIVSRTLNFVLNTFHGWIDGIAKNWSWGLAVILLTIAVRIVIWPLHAKSTHTMKKMAKLQPEMAKIKEKYPDDPNKVNTETMGLYRKYGINPLGGCLPMFLQIPIFFGFFKMLQYAVELRGQGFLWVPDLSQPDTLLHISFLGNIPLNILPIVMAITSFLQIKMTPKTGDATQQKIMLFMPFMFFFFCYNFASALALYWTTQNIFSIGQTWLMNKVPEPELKVRTSGDKKSFVQRMAEKQAEMQKAQKAGGGGNMRDVTPADSKKKPRPPRTGG</sequence>
<evidence type="ECO:0000256" key="6">
    <source>
        <dbReference type="ARBA" id="ARBA00022692"/>
    </source>
</evidence>
<organism evidence="17 18">
    <name type="scientific">Luteolibacter yonseiensis</name>
    <dbReference type="NCBI Taxonomy" id="1144680"/>
    <lineage>
        <taxon>Bacteria</taxon>
        <taxon>Pseudomonadati</taxon>
        <taxon>Verrucomicrobiota</taxon>
        <taxon>Verrucomicrobiia</taxon>
        <taxon>Verrucomicrobiales</taxon>
        <taxon>Verrucomicrobiaceae</taxon>
        <taxon>Luteolibacter</taxon>
    </lineage>
</organism>
<dbReference type="Pfam" id="PF14849">
    <property type="entry name" value="YidC_periplas"/>
    <property type="match status" value="1"/>
</dbReference>
<feature type="compositionally biased region" description="Basic residues" evidence="14">
    <location>
        <begin position="627"/>
        <end position="636"/>
    </location>
</feature>
<dbReference type="NCBIfam" id="TIGR03593">
    <property type="entry name" value="yidC_nterm"/>
    <property type="match status" value="1"/>
</dbReference>
<evidence type="ECO:0000256" key="5">
    <source>
        <dbReference type="ARBA" id="ARBA00022475"/>
    </source>
</evidence>
<keyword evidence="9 13" id="KW-0472">Membrane</keyword>
<comment type="similarity">
    <text evidence="2 13">Belongs to the OXA1/ALB3/YidC family. Type 1 subfamily.</text>
</comment>
<dbReference type="PRINTS" id="PR01900">
    <property type="entry name" value="YIDCPROTEIN"/>
</dbReference>
<dbReference type="HAMAP" id="MF_01810">
    <property type="entry name" value="YidC_type1"/>
    <property type="match status" value="1"/>
</dbReference>
<dbReference type="GO" id="GO:0032977">
    <property type="term" value="F:membrane insertase activity"/>
    <property type="evidence" value="ECO:0007669"/>
    <property type="project" value="InterPro"/>
</dbReference>
<evidence type="ECO:0000256" key="10">
    <source>
        <dbReference type="ARBA" id="ARBA00023186"/>
    </source>
</evidence>
<evidence type="ECO:0000256" key="13">
    <source>
        <dbReference type="HAMAP-Rule" id="MF_01810"/>
    </source>
</evidence>
<dbReference type="Proteomes" id="UP000600139">
    <property type="component" value="Unassembled WGS sequence"/>
</dbReference>
<evidence type="ECO:0000256" key="8">
    <source>
        <dbReference type="ARBA" id="ARBA00022989"/>
    </source>
</evidence>
<feature type="region of interest" description="Disordered" evidence="14">
    <location>
        <begin position="585"/>
        <end position="636"/>
    </location>
</feature>
<feature type="transmembrane region" description="Helical" evidence="13">
    <location>
        <begin position="458"/>
        <end position="478"/>
    </location>
</feature>
<dbReference type="InterPro" id="IPR047196">
    <property type="entry name" value="YidC_ALB_C"/>
</dbReference>
<evidence type="ECO:0000313" key="17">
    <source>
        <dbReference type="EMBL" id="MBK1815812.1"/>
    </source>
</evidence>
<evidence type="ECO:0000256" key="4">
    <source>
        <dbReference type="ARBA" id="ARBA00022448"/>
    </source>
</evidence>
<gene>
    <name evidence="13 17" type="primary">yidC</name>
    <name evidence="17" type="ORF">JIN84_09300</name>
</gene>
<feature type="transmembrane region" description="Helical" evidence="13">
    <location>
        <begin position="498"/>
        <end position="518"/>
    </location>
</feature>
<keyword evidence="8 13" id="KW-1133">Transmembrane helix</keyword>
<dbReference type="PANTHER" id="PTHR12428:SF65">
    <property type="entry name" value="CYTOCHROME C OXIDASE ASSEMBLY PROTEIN COX18, MITOCHONDRIAL"/>
    <property type="match status" value="1"/>
</dbReference>
<feature type="transmembrane region" description="Helical" evidence="13">
    <location>
        <begin position="538"/>
        <end position="561"/>
    </location>
</feature>
<proteinExistence type="inferred from homology"/>
<dbReference type="GO" id="GO:0005886">
    <property type="term" value="C:plasma membrane"/>
    <property type="evidence" value="ECO:0007669"/>
    <property type="project" value="UniProtKB-SubCell"/>
</dbReference>
<comment type="caution">
    <text evidence="17">The sequence shown here is derived from an EMBL/GenBank/DDBJ whole genome shotgun (WGS) entry which is preliminary data.</text>
</comment>
<evidence type="ECO:0000256" key="14">
    <source>
        <dbReference type="SAM" id="MobiDB-lite"/>
    </source>
</evidence>
<evidence type="ECO:0000259" key="15">
    <source>
        <dbReference type="Pfam" id="PF02096"/>
    </source>
</evidence>
<evidence type="ECO:0000256" key="2">
    <source>
        <dbReference type="ARBA" id="ARBA00010527"/>
    </source>
</evidence>
<protein>
    <recommendedName>
        <fullName evidence="3 13">Membrane protein insertase YidC</fullName>
    </recommendedName>
    <alternativeName>
        <fullName evidence="12 13">Foldase YidC</fullName>
    </alternativeName>
    <alternativeName>
        <fullName evidence="13">Membrane protein YidC</fullName>
    </alternativeName>
    <alternativeName>
        <fullName evidence="11 13">membrane integrase YidC</fullName>
    </alternativeName>
</protein>
<comment type="subunit">
    <text evidence="13">Interacts with the Sec translocase complex via SecD. Specifically interacts with transmembrane segments of nascent integral membrane proteins during membrane integration.</text>
</comment>
<comment type="function">
    <text evidence="13">Required for the insertion and/or proper folding and/or complex formation of integral membrane proteins into the membrane. Involved in integration of membrane proteins that insert both dependently and independently of the Sec translocase complex, as well as at least some lipoproteins. Aids folding of multispanning membrane proteins.</text>
</comment>
<dbReference type="Pfam" id="PF02096">
    <property type="entry name" value="60KD_IMP"/>
    <property type="match status" value="1"/>
</dbReference>
<dbReference type="InterPro" id="IPR028055">
    <property type="entry name" value="YidC/Oxa/ALB_C"/>
</dbReference>
<evidence type="ECO:0000256" key="3">
    <source>
        <dbReference type="ARBA" id="ARBA00015325"/>
    </source>
</evidence>
<evidence type="ECO:0000256" key="1">
    <source>
        <dbReference type="ARBA" id="ARBA00004429"/>
    </source>
</evidence>
<evidence type="ECO:0000256" key="7">
    <source>
        <dbReference type="ARBA" id="ARBA00022927"/>
    </source>
</evidence>
<keyword evidence="4 13" id="KW-0813">Transport</keyword>
<dbReference type="PRINTS" id="PR00701">
    <property type="entry name" value="60KDINNERMP"/>
</dbReference>
<dbReference type="GO" id="GO:0015031">
    <property type="term" value="P:protein transport"/>
    <property type="evidence" value="ECO:0007669"/>
    <property type="project" value="UniProtKB-KW"/>
</dbReference>
<dbReference type="InterPro" id="IPR019998">
    <property type="entry name" value="Membr_insert_YidC"/>
</dbReference>